<evidence type="ECO:0000256" key="1">
    <source>
        <dbReference type="ARBA" id="ARBA00022475"/>
    </source>
</evidence>
<evidence type="ECO:0000313" key="7">
    <source>
        <dbReference type="Proteomes" id="UP000287766"/>
    </source>
</evidence>
<name>A0A7Z7ETX5_9GAMM</name>
<dbReference type="PANTHER" id="PTHR36917:SF1">
    <property type="entry name" value="INNER MEMBRANE-SPANNING PROTEIN YCIB"/>
    <property type="match status" value="1"/>
</dbReference>
<comment type="function">
    <text evidence="5">Plays a role in cell envelope biogenesis, maintenance of cell envelope integrity and membrane homeostasis.</text>
</comment>
<gene>
    <name evidence="5" type="primary">yciB</name>
    <name evidence="6" type="ORF">CWE22_03565</name>
</gene>
<feature type="transmembrane region" description="Helical" evidence="5">
    <location>
        <begin position="116"/>
        <end position="137"/>
    </location>
</feature>
<dbReference type="RefSeq" id="WP_169930006.1">
    <property type="nucleotide sequence ID" value="NZ_PIPR01000001.1"/>
</dbReference>
<keyword evidence="1 5" id="KW-1003">Cell membrane</keyword>
<keyword evidence="4 5" id="KW-0472">Membrane</keyword>
<dbReference type="PANTHER" id="PTHR36917">
    <property type="entry name" value="INTRACELLULAR SEPTATION PROTEIN A-RELATED"/>
    <property type="match status" value="1"/>
</dbReference>
<dbReference type="HAMAP" id="MF_00189">
    <property type="entry name" value="YciB"/>
    <property type="match status" value="1"/>
</dbReference>
<comment type="similarity">
    <text evidence="5">Belongs to the YciB family.</text>
</comment>
<feature type="transmembrane region" description="Helical" evidence="5">
    <location>
        <begin position="12"/>
        <end position="39"/>
    </location>
</feature>
<keyword evidence="7" id="KW-1185">Reference proteome</keyword>
<evidence type="ECO:0000256" key="2">
    <source>
        <dbReference type="ARBA" id="ARBA00022692"/>
    </source>
</evidence>
<keyword evidence="3 5" id="KW-1133">Transmembrane helix</keyword>
<dbReference type="Proteomes" id="UP000287766">
    <property type="component" value="Unassembled WGS sequence"/>
</dbReference>
<evidence type="ECO:0000313" key="6">
    <source>
        <dbReference type="EMBL" id="RUO41274.1"/>
    </source>
</evidence>
<dbReference type="EMBL" id="PIPR01000001">
    <property type="protein sequence ID" value="RUO41274.1"/>
    <property type="molecule type" value="Genomic_DNA"/>
</dbReference>
<proteinExistence type="inferred from homology"/>
<keyword evidence="5" id="KW-0997">Cell inner membrane</keyword>
<dbReference type="Pfam" id="PF04279">
    <property type="entry name" value="IspA"/>
    <property type="match status" value="1"/>
</dbReference>
<keyword evidence="2 5" id="KW-0812">Transmembrane</keyword>
<organism evidence="6 7">
    <name type="scientific">Pseudidiomarina aestuarii</name>
    <dbReference type="NCBI Taxonomy" id="624146"/>
    <lineage>
        <taxon>Bacteria</taxon>
        <taxon>Pseudomonadati</taxon>
        <taxon>Pseudomonadota</taxon>
        <taxon>Gammaproteobacteria</taxon>
        <taxon>Alteromonadales</taxon>
        <taxon>Idiomarinaceae</taxon>
        <taxon>Pseudidiomarina</taxon>
    </lineage>
</organism>
<accession>A0A7Z7ETX5</accession>
<evidence type="ECO:0000256" key="5">
    <source>
        <dbReference type="HAMAP-Rule" id="MF_00189"/>
    </source>
</evidence>
<dbReference type="AlphaFoldDB" id="A0A7Z7ETX5"/>
<comment type="caution">
    <text evidence="6">The sequence shown here is derived from an EMBL/GenBank/DDBJ whole genome shotgun (WGS) entry which is preliminary data.</text>
</comment>
<dbReference type="GO" id="GO:0005886">
    <property type="term" value="C:plasma membrane"/>
    <property type="evidence" value="ECO:0007669"/>
    <property type="project" value="UniProtKB-SubCell"/>
</dbReference>
<dbReference type="InterPro" id="IPR006008">
    <property type="entry name" value="YciB"/>
</dbReference>
<reference evidence="7" key="1">
    <citation type="journal article" date="2018" name="Front. Microbiol.">
        <title>Genome-Based Analysis Reveals the Taxonomy and Diversity of the Family Idiomarinaceae.</title>
        <authorList>
            <person name="Liu Y."/>
            <person name="Lai Q."/>
            <person name="Shao Z."/>
        </authorList>
    </citation>
    <scope>NUCLEOTIDE SEQUENCE [LARGE SCALE GENOMIC DNA]</scope>
    <source>
        <strain evidence="7">KYW314</strain>
    </source>
</reference>
<protein>
    <recommendedName>
        <fullName evidence="5">Inner membrane-spanning protein YciB</fullName>
    </recommendedName>
</protein>
<evidence type="ECO:0000256" key="4">
    <source>
        <dbReference type="ARBA" id="ARBA00023136"/>
    </source>
</evidence>
<feature type="transmembrane region" description="Helical" evidence="5">
    <location>
        <begin position="51"/>
        <end position="68"/>
    </location>
</feature>
<evidence type="ECO:0000256" key="3">
    <source>
        <dbReference type="ARBA" id="ARBA00022989"/>
    </source>
</evidence>
<feature type="transmembrane region" description="Helical" evidence="5">
    <location>
        <begin position="74"/>
        <end position="95"/>
    </location>
</feature>
<sequence>MLVVLEYLPLALFFIFYLMGDIFIATGVLMVGTVIQLVGLKFMREPITPRHWIICCLVLIFGAITLFLRDDWFIKIKVTVIYLAIAAFLLGAMWWQKKSPLESILGQEIKLPHFAWQRLTYAWVIFCISLAIVNLYIAETMSLDAWVNFKVFGTLAATIIFTVLCGAYIFKHHTDTDKDTPEIDN</sequence>
<comment type="subcellular location">
    <subcellularLocation>
        <location evidence="5">Cell inner membrane</location>
        <topology evidence="5">Multi-pass membrane protein</topology>
    </subcellularLocation>
</comment>
<feature type="transmembrane region" description="Helical" evidence="5">
    <location>
        <begin position="149"/>
        <end position="170"/>
    </location>
</feature>